<dbReference type="GO" id="GO:0007059">
    <property type="term" value="P:chromosome segregation"/>
    <property type="evidence" value="ECO:0007669"/>
    <property type="project" value="TreeGrafter"/>
</dbReference>
<feature type="domain" description="DNA topoisomerase I eukaryotic-type" evidence="11">
    <location>
        <begin position="284"/>
        <end position="695"/>
    </location>
</feature>
<evidence type="ECO:0000256" key="1">
    <source>
        <dbReference type="ARBA" id="ARBA00000213"/>
    </source>
</evidence>
<feature type="active site" description="O-(3'-phospho-DNA)-tyrosine intermediate" evidence="9">
    <location>
        <position position="681"/>
    </location>
</feature>
<dbReference type="EMBL" id="LN871598">
    <property type="protein sequence ID" value="SJK86417.1"/>
    <property type="molecule type" value="Genomic_DNA"/>
</dbReference>
<evidence type="ECO:0000256" key="7">
    <source>
        <dbReference type="ARBA" id="ARBA00023235"/>
    </source>
</evidence>
<dbReference type="InterPro" id="IPR013034">
    <property type="entry name" value="DNA_topo_DNA_db_N_dom1"/>
</dbReference>
<dbReference type="RefSeq" id="XP_021338578.1">
    <property type="nucleotide sequence ID" value="XM_021482009.1"/>
</dbReference>
<keyword evidence="6 9" id="KW-0238">DNA-binding</keyword>
<keyword evidence="10" id="KW-0175">Coiled coil</keyword>
<dbReference type="VEuPathDB" id="PiroplasmaDB:BMR1_03g02070"/>
<evidence type="ECO:0000259" key="11">
    <source>
        <dbReference type="SMART" id="SM00435"/>
    </source>
</evidence>
<proteinExistence type="inferred from homology"/>
<protein>
    <recommendedName>
        <fullName evidence="4">DNA topoisomerase 1</fullName>
        <ecNumber evidence="3">5.6.2.1</ecNumber>
    </recommendedName>
    <alternativeName>
        <fullName evidence="8">DNA topoisomerase I</fullName>
    </alternativeName>
</protein>
<dbReference type="SUPFAM" id="SSF56741">
    <property type="entry name" value="Eukaryotic DNA topoisomerase I, N-terminal DNA-binding fragment"/>
    <property type="match status" value="1"/>
</dbReference>
<dbReference type="KEGG" id="bmic:BMR1_03g02070"/>
<dbReference type="OrthoDB" id="47179at2759"/>
<dbReference type="Gene3D" id="1.10.10.41">
    <property type="entry name" value="Yeast DNA topoisomerase - domain 1"/>
    <property type="match status" value="1"/>
</dbReference>
<dbReference type="GO" id="GO:0005694">
    <property type="term" value="C:chromosome"/>
    <property type="evidence" value="ECO:0007669"/>
    <property type="project" value="InterPro"/>
</dbReference>
<dbReference type="Proteomes" id="UP000002899">
    <property type="component" value="Chromosome III"/>
</dbReference>
<evidence type="ECO:0000313" key="12">
    <source>
        <dbReference type="EMBL" id="SJK86417.1"/>
    </source>
</evidence>
<dbReference type="PANTHER" id="PTHR10290:SF3">
    <property type="entry name" value="DNA TOPOISOMERASE 1"/>
    <property type="match status" value="1"/>
</dbReference>
<dbReference type="InterPro" id="IPR001631">
    <property type="entry name" value="TopoI"/>
</dbReference>
<evidence type="ECO:0000256" key="3">
    <source>
        <dbReference type="ARBA" id="ARBA00012891"/>
    </source>
</evidence>
<reference evidence="12 13" key="1">
    <citation type="journal article" date="2012" name="Nucleic Acids Res.">
        <title>Sequencing of the smallest Apicomplexan genome from the human pathogen Babesia microti.</title>
        <authorList>
            <person name="Cornillot E."/>
            <person name="Hadj-Kaddour K."/>
            <person name="Dassouli A."/>
            <person name="Noel B."/>
            <person name="Ranwez V."/>
            <person name="Vacherie B."/>
            <person name="Augagneur Y."/>
            <person name="Bres V."/>
            <person name="Duclos A."/>
            <person name="Randazzo S."/>
            <person name="Carcy B."/>
            <person name="Debierre-Grockiego F."/>
            <person name="Delbecq S."/>
            <person name="Moubri-Menage K."/>
            <person name="Shams-Eldin H."/>
            <person name="Usmani-Brown S."/>
            <person name="Bringaud F."/>
            <person name="Wincker P."/>
            <person name="Vivares C.P."/>
            <person name="Schwarz R.T."/>
            <person name="Schetters T.P."/>
            <person name="Krause P.J."/>
            <person name="Gorenflot A."/>
            <person name="Berry V."/>
            <person name="Barbe V."/>
            <person name="Ben Mamoun C."/>
        </authorList>
    </citation>
    <scope>NUCLEOTIDE SEQUENCE [LARGE SCALE GENOMIC DNA]</scope>
    <source>
        <strain evidence="12 13">RI</strain>
    </source>
</reference>
<accession>A0A1R4ABM4</accession>
<dbReference type="Gene3D" id="1.10.132.10">
    <property type="match status" value="1"/>
</dbReference>
<dbReference type="GO" id="GO:0003677">
    <property type="term" value="F:DNA binding"/>
    <property type="evidence" value="ECO:0007669"/>
    <property type="project" value="UniProtKB-UniRule"/>
</dbReference>
<reference evidence="12 13" key="2">
    <citation type="journal article" date="2013" name="PLoS ONE">
        <title>Whole genome mapping and re-organization of the nuclear and mitochondrial genomes of Babesia microti isolates.</title>
        <authorList>
            <person name="Cornillot E."/>
            <person name="Dassouli A."/>
            <person name="Garg A."/>
            <person name="Pachikara N."/>
            <person name="Randazzo S."/>
            <person name="Depoix D."/>
            <person name="Carcy B."/>
            <person name="Delbecq S."/>
            <person name="Frutos R."/>
            <person name="Silva J.C."/>
            <person name="Sutton R."/>
            <person name="Krause P.J."/>
            <person name="Mamoun C.B."/>
        </authorList>
    </citation>
    <scope>NUCLEOTIDE SEQUENCE [LARGE SCALE GENOMIC DNA]</scope>
    <source>
        <strain evidence="12 13">RI</strain>
    </source>
</reference>
<evidence type="ECO:0000256" key="8">
    <source>
        <dbReference type="ARBA" id="ARBA00033297"/>
    </source>
</evidence>
<reference evidence="12 13" key="3">
    <citation type="journal article" date="2016" name="Sci. Rep.">
        <title>Genome-wide diversity and gene expression profiling of Babesia microti isolates identify polymorphic genes that mediate host-pathogen interactions.</title>
        <authorList>
            <person name="Silva J.C."/>
            <person name="Cornillot E."/>
            <person name="McCracken C."/>
            <person name="Usmani-Brown S."/>
            <person name="Dwivedi A."/>
            <person name="Ifeonu O.O."/>
            <person name="Crabtree J."/>
            <person name="Gotia H.T."/>
            <person name="Virji A.Z."/>
            <person name="Reynes C."/>
            <person name="Colinge J."/>
            <person name="Kumar V."/>
            <person name="Lawres L."/>
            <person name="Pazzi J.E."/>
            <person name="Pablo J.V."/>
            <person name="Hung C."/>
            <person name="Brancato J."/>
            <person name="Kumari P."/>
            <person name="Orvis J."/>
            <person name="Tretina K."/>
            <person name="Chibucos M."/>
            <person name="Ott S."/>
            <person name="Sadzewicz L."/>
            <person name="Sengamalay N."/>
            <person name="Shetty A.C."/>
            <person name="Su Q."/>
            <person name="Tallon L."/>
            <person name="Fraser C.M."/>
            <person name="Frutos R."/>
            <person name="Molina D.M."/>
            <person name="Krause P.J."/>
            <person name="Ben Mamoun C."/>
        </authorList>
    </citation>
    <scope>NUCLEOTIDE SEQUENCE [LARGE SCALE GENOMIC DNA]</scope>
    <source>
        <strain evidence="12 13">RI</strain>
    </source>
</reference>
<dbReference type="PROSITE" id="PS52038">
    <property type="entry name" value="TOPO_IB_2"/>
    <property type="match status" value="1"/>
</dbReference>
<dbReference type="InterPro" id="IPR014711">
    <property type="entry name" value="TopoI_cat_a-hlx-sub_euk"/>
</dbReference>
<feature type="coiled-coil region" evidence="10">
    <location>
        <begin position="642"/>
        <end position="669"/>
    </location>
</feature>
<evidence type="ECO:0000256" key="10">
    <source>
        <dbReference type="SAM" id="Coils"/>
    </source>
</evidence>
<dbReference type="PROSITE" id="PS00176">
    <property type="entry name" value="TOPO_IB_1"/>
    <property type="match status" value="1"/>
</dbReference>
<keyword evidence="13" id="KW-1185">Reference proteome</keyword>
<organism evidence="12 13">
    <name type="scientific">Babesia microti (strain RI)</name>
    <dbReference type="NCBI Taxonomy" id="1133968"/>
    <lineage>
        <taxon>Eukaryota</taxon>
        <taxon>Sar</taxon>
        <taxon>Alveolata</taxon>
        <taxon>Apicomplexa</taxon>
        <taxon>Aconoidasida</taxon>
        <taxon>Piroplasmida</taxon>
        <taxon>Babesiidae</taxon>
        <taxon>Babesia</taxon>
    </lineage>
</organism>
<evidence type="ECO:0000256" key="6">
    <source>
        <dbReference type="ARBA" id="ARBA00023125"/>
    </source>
</evidence>
<dbReference type="SMART" id="SM00435">
    <property type="entry name" value="TOPEUc"/>
    <property type="match status" value="1"/>
</dbReference>
<dbReference type="GeneID" id="24425055"/>
<dbReference type="GO" id="GO:0003917">
    <property type="term" value="F:DNA topoisomerase type I (single strand cut, ATP-independent) activity"/>
    <property type="evidence" value="ECO:0007669"/>
    <property type="project" value="UniProtKB-UniRule"/>
</dbReference>
<dbReference type="GO" id="GO:0006260">
    <property type="term" value="P:DNA replication"/>
    <property type="evidence" value="ECO:0007669"/>
    <property type="project" value="TreeGrafter"/>
</dbReference>
<dbReference type="InterPro" id="IPR025834">
    <property type="entry name" value="TopoI_C_dom"/>
</dbReference>
<keyword evidence="5 9" id="KW-0799">Topoisomerase</keyword>
<dbReference type="GO" id="GO:0006265">
    <property type="term" value="P:DNA topological change"/>
    <property type="evidence" value="ECO:0007669"/>
    <property type="project" value="UniProtKB-UniRule"/>
</dbReference>
<dbReference type="InterPro" id="IPR051062">
    <property type="entry name" value="Topoisomerase_IB"/>
</dbReference>
<dbReference type="InterPro" id="IPR018521">
    <property type="entry name" value="TopoIB_AS"/>
</dbReference>
<dbReference type="InterPro" id="IPR013030">
    <property type="entry name" value="DNA_topo_DNA_db_N_dom2"/>
</dbReference>
<dbReference type="InterPro" id="IPR013499">
    <property type="entry name" value="TopoI_euk"/>
</dbReference>
<dbReference type="InterPro" id="IPR014727">
    <property type="entry name" value="TopoI_cat_a/b-sub_euk"/>
</dbReference>
<evidence type="ECO:0000313" key="13">
    <source>
        <dbReference type="Proteomes" id="UP000002899"/>
    </source>
</evidence>
<dbReference type="AlphaFoldDB" id="A0A1R4ABM4"/>
<dbReference type="InterPro" id="IPR008336">
    <property type="entry name" value="TopoI_DNA-bd_euk"/>
</dbReference>
<dbReference type="SUPFAM" id="SSF56349">
    <property type="entry name" value="DNA breaking-rejoining enzymes"/>
    <property type="match status" value="1"/>
</dbReference>
<dbReference type="PANTHER" id="PTHR10290">
    <property type="entry name" value="DNA TOPOISOMERASE I"/>
    <property type="match status" value="1"/>
</dbReference>
<dbReference type="Pfam" id="PF14370">
    <property type="entry name" value="Topo_C_assoc"/>
    <property type="match status" value="1"/>
</dbReference>
<name>A0A1R4ABM4_BABMR</name>
<dbReference type="Gene3D" id="3.90.15.10">
    <property type="entry name" value="Topoisomerase I, Chain A, domain 3"/>
    <property type="match status" value="1"/>
</dbReference>
<dbReference type="InterPro" id="IPR013500">
    <property type="entry name" value="TopoI_cat_euk"/>
</dbReference>
<dbReference type="Pfam" id="PF02919">
    <property type="entry name" value="Topoisom_I_N"/>
    <property type="match status" value="1"/>
</dbReference>
<comment type="catalytic activity">
    <reaction evidence="1 9">
        <text>ATP-independent breakage of single-stranded DNA, followed by passage and rejoining.</text>
        <dbReference type="EC" id="5.6.2.1"/>
    </reaction>
</comment>
<evidence type="ECO:0000256" key="5">
    <source>
        <dbReference type="ARBA" id="ARBA00023029"/>
    </source>
</evidence>
<gene>
    <name evidence="12" type="ORF">BMR1_03g02070</name>
</gene>
<dbReference type="Gene3D" id="2.170.11.10">
    <property type="entry name" value="DNA Topoisomerase I, domain 2"/>
    <property type="match status" value="1"/>
</dbReference>
<dbReference type="GO" id="GO:0005730">
    <property type="term" value="C:nucleolus"/>
    <property type="evidence" value="ECO:0007669"/>
    <property type="project" value="TreeGrafter"/>
</dbReference>
<dbReference type="InterPro" id="IPR036202">
    <property type="entry name" value="TopoI_DNA-bd_euk_N_sf"/>
</dbReference>
<dbReference type="Pfam" id="PF01028">
    <property type="entry name" value="Topoisom_I"/>
    <property type="match status" value="1"/>
</dbReference>
<evidence type="ECO:0000256" key="4">
    <source>
        <dbReference type="ARBA" id="ARBA00019632"/>
    </source>
</evidence>
<sequence length="722" mass="83935">MVHGESENVKTETYTHDRSSKYRKVNLNKHDEEKDLKILSDFDHFRSDKITDLNLLKKYANIIAYINTLTPVLHSLKSEFNIDYTMASCWQKNIPIKIEPVTATEKRNKTEPNDEFLEPLNRWWESVTDLESELKWNYLEHRGLQFAELYEPHGISILFNGKELKLNSEAEEIATMWCTTLGTEYENKPIFRKNFWKTFKSKFPTLHPIKKAKLESCDFTAIKNYLDNKKLKAAQDLENDRESVLAEKEALKRAKKELELPFTYALVDNIREKVSGFKVEPPGLFRGRGEHPKQGLWKQRIIPTDVKINIAKTAPVPKAIYPLNGYCWNDVVHENSLTWLAYYKDTIQDQIKYMYLSAQSKFKGLNDFLKYEKARRLKTCITNIRDGYRQKLRSDDLVDKQLGTATYLIDFLALRVGSEKDTDEEADTVGCCSLRVEHITFDKLTDTINLDFLGKDSIRYTNSVKVDHYAFTNLMEFCKDKKPDEDIFDKISTAKLNDYLKELLPGLSAKVFRTYNASATLEACLDLLKLEEGTLVATVKDEGNEVLSVNCGSVDELLHYYNHANRRVAILCNHQRTVPKLHQATQKKMMLKENILEEDLKMCKDYIKHLNEGSKKSFCMTPKLNDLKGNPRKAPFKEGAKVEALEKKVENIKKNISKLKLKIKIHDDNKTVALGTSKINYMDPRITIAFCKKFEIPIEKVFNRTLRMKFPWAMHTRTNFRF</sequence>
<keyword evidence="7 9" id="KW-0413">Isomerase</keyword>
<dbReference type="PRINTS" id="PR00416">
    <property type="entry name" value="EUTPISMRASEI"/>
</dbReference>
<comment type="similarity">
    <text evidence="2 9">Belongs to the type IB topoisomerase family.</text>
</comment>
<evidence type="ECO:0000256" key="9">
    <source>
        <dbReference type="PROSITE-ProRule" id="PRU01382"/>
    </source>
</evidence>
<evidence type="ECO:0000256" key="2">
    <source>
        <dbReference type="ARBA" id="ARBA00006645"/>
    </source>
</evidence>
<dbReference type="EC" id="5.6.2.1" evidence="3"/>
<dbReference type="InterPro" id="IPR011010">
    <property type="entry name" value="DNA_brk_join_enz"/>
</dbReference>